<dbReference type="GO" id="GO:0031080">
    <property type="term" value="C:nuclear pore outer ring"/>
    <property type="evidence" value="ECO:0007669"/>
    <property type="project" value="TreeGrafter"/>
</dbReference>
<reference evidence="8 9" key="1">
    <citation type="submission" date="2016-07" db="EMBL/GenBank/DDBJ databases">
        <title>Pervasive Adenine N6-methylation of Active Genes in Fungi.</title>
        <authorList>
            <consortium name="DOE Joint Genome Institute"/>
            <person name="Mondo S.J."/>
            <person name="Dannebaum R.O."/>
            <person name="Kuo R.C."/>
            <person name="Labutti K."/>
            <person name="Haridas S."/>
            <person name="Kuo A."/>
            <person name="Salamov A."/>
            <person name="Ahrendt S.R."/>
            <person name="Lipzen A."/>
            <person name="Sullivan W."/>
            <person name="Andreopoulos W.B."/>
            <person name="Clum A."/>
            <person name="Lindquist E."/>
            <person name="Daum C."/>
            <person name="Ramamoorthy G.K."/>
            <person name="Gryganskyi A."/>
            <person name="Culley D."/>
            <person name="Magnuson J.K."/>
            <person name="James T.Y."/>
            <person name="O'Malley M.A."/>
            <person name="Stajich J.E."/>
            <person name="Spatafora J.W."/>
            <person name="Visel A."/>
            <person name="Grigoriev I.V."/>
        </authorList>
    </citation>
    <scope>NUCLEOTIDE SEQUENCE [LARGE SCALE GENOMIC DNA]</scope>
    <source>
        <strain evidence="8 9">ATCC 12442</strain>
    </source>
</reference>
<dbReference type="GeneID" id="63803647"/>
<keyword evidence="6" id="KW-0539">Nucleus</keyword>
<keyword evidence="4" id="KW-0653">Protein transport</keyword>
<sequence>MDLGAHLRERYRFAHSVMKLSDKLSRTARVQLCANAEKLGAALSLWGYQSEVWSNQDSPSSELLTKVASHFLDGLGLQSKDPVRLFFKHHVASMGGLLATMHRMLASMRRALEKSARGIIDSQHVAYEGNRILICILQSAYNYRFRNAELYGLADESEESGSCERWTDTILTIDMLAARLCRDISGQHSALFYNRIKETVLPGDEDADGNATGTSVLDDAVSVSLANLPDMSEADAHKPLANDDPFTSPLALLHEAINQIGMMANLCLRVFVDRLNLLQATSPNEVHDLTRRYEGVRSRILLLLVPLGRASTAFRLAEEYQDLRVLAVLTFTTDTQRAAERVRVYVGMFGKEFAGALFEYYERRGAWASLLNTRDESFDAWLKEYIDAHQHGVMPLISWIHDVKMADFGRAAERLIRAGRDAQEVAQARTMLSLSKLAFFTDESQVLNCFTSLVRAHTELADDGKGAESAAVLSTTADPAPAIAGAFVYRSWDGKMLAVEDLIDVLTLPDNVPNTSGADSSALDEHTSGLDERSSLALDVLSRASFSLPDQAYKSALRTIWRRAFTRDDWPAIHAKLQGGQVPGSVLRDVLTNTYLYRMLDEVFAEGYVNYMATVRLAPQFVAENARRLGHPVPVAPTTLRTAIDSSLDAYYSEVMRMVVDDAVPERQQELQLLLQHIMPAKWAFGD</sequence>
<dbReference type="OrthoDB" id="103454at2759"/>
<dbReference type="InterPro" id="IPR007187">
    <property type="entry name" value="Nucleoporin_Nup133/Nup155_C"/>
</dbReference>
<organism evidence="8 9">
    <name type="scientific">Linderina pennispora</name>
    <dbReference type="NCBI Taxonomy" id="61395"/>
    <lineage>
        <taxon>Eukaryota</taxon>
        <taxon>Fungi</taxon>
        <taxon>Fungi incertae sedis</taxon>
        <taxon>Zoopagomycota</taxon>
        <taxon>Kickxellomycotina</taxon>
        <taxon>Kickxellomycetes</taxon>
        <taxon>Kickxellales</taxon>
        <taxon>Kickxellaceae</taxon>
        <taxon>Linderina</taxon>
    </lineage>
</organism>
<feature type="domain" description="Nucleoporin Nup133/Nup155-like C-terminal" evidence="7">
    <location>
        <begin position="311"/>
        <end position="449"/>
    </location>
</feature>
<dbReference type="GO" id="GO:0016973">
    <property type="term" value="P:poly(A)+ mRNA export from nucleus"/>
    <property type="evidence" value="ECO:0007669"/>
    <property type="project" value="TreeGrafter"/>
</dbReference>
<dbReference type="PANTHER" id="PTHR13405:SF11">
    <property type="entry name" value="NUCLEAR PORE COMPLEX PROTEIN NUP133"/>
    <property type="match status" value="1"/>
</dbReference>
<proteinExistence type="predicted"/>
<dbReference type="EMBL" id="MCFD01000004">
    <property type="protein sequence ID" value="ORX71161.1"/>
    <property type="molecule type" value="Genomic_DNA"/>
</dbReference>
<dbReference type="InterPro" id="IPR037624">
    <property type="entry name" value="Nup133-like"/>
</dbReference>
<dbReference type="Gene3D" id="1.20.58.1380">
    <property type="match status" value="1"/>
</dbReference>
<name>A0A1Y1WC94_9FUNG</name>
<dbReference type="GO" id="GO:0000972">
    <property type="term" value="P:transcription-dependent tethering of RNA polymerase II gene DNA at nuclear periphery"/>
    <property type="evidence" value="ECO:0007669"/>
    <property type="project" value="TreeGrafter"/>
</dbReference>
<comment type="caution">
    <text evidence="8">The sequence shown here is derived from an EMBL/GenBank/DDBJ whole genome shotgun (WGS) entry which is preliminary data.</text>
</comment>
<evidence type="ECO:0000259" key="7">
    <source>
        <dbReference type="Pfam" id="PF03177"/>
    </source>
</evidence>
<dbReference type="GO" id="GO:0006606">
    <property type="term" value="P:protein import into nucleus"/>
    <property type="evidence" value="ECO:0007669"/>
    <property type="project" value="TreeGrafter"/>
</dbReference>
<evidence type="ECO:0000256" key="3">
    <source>
        <dbReference type="ARBA" id="ARBA00022816"/>
    </source>
</evidence>
<comment type="subcellular location">
    <subcellularLocation>
        <location evidence="1">Nucleus envelope</location>
    </subcellularLocation>
</comment>
<dbReference type="RefSeq" id="XP_040744676.1">
    <property type="nucleotide sequence ID" value="XM_040886999.1"/>
</dbReference>
<evidence type="ECO:0000313" key="9">
    <source>
        <dbReference type="Proteomes" id="UP000193922"/>
    </source>
</evidence>
<dbReference type="Pfam" id="PF03177">
    <property type="entry name" value="Nucleoporin_C"/>
    <property type="match status" value="1"/>
</dbReference>
<keyword evidence="2" id="KW-0813">Transport</keyword>
<dbReference type="AlphaFoldDB" id="A0A1Y1WC94"/>
<dbReference type="STRING" id="61395.A0A1Y1WC94"/>
<evidence type="ECO:0000313" key="8">
    <source>
        <dbReference type="EMBL" id="ORX71161.1"/>
    </source>
</evidence>
<protein>
    <recommendedName>
        <fullName evidence="7">Nucleoporin Nup133/Nup155-like C-terminal domain-containing protein</fullName>
    </recommendedName>
</protein>
<evidence type="ECO:0000256" key="2">
    <source>
        <dbReference type="ARBA" id="ARBA00022448"/>
    </source>
</evidence>
<evidence type="ECO:0000256" key="6">
    <source>
        <dbReference type="ARBA" id="ARBA00023242"/>
    </source>
</evidence>
<evidence type="ECO:0000256" key="4">
    <source>
        <dbReference type="ARBA" id="ARBA00022927"/>
    </source>
</evidence>
<evidence type="ECO:0000256" key="5">
    <source>
        <dbReference type="ARBA" id="ARBA00023010"/>
    </source>
</evidence>
<gene>
    <name evidence="8" type="ORF">DL89DRAFT_266182</name>
</gene>
<dbReference type="GO" id="GO:0017056">
    <property type="term" value="F:structural constituent of nuclear pore"/>
    <property type="evidence" value="ECO:0007669"/>
    <property type="project" value="InterPro"/>
</dbReference>
<dbReference type="PANTHER" id="PTHR13405">
    <property type="entry name" value="NUCLEAR PORE COMPLEX PROTEIN NUP133"/>
    <property type="match status" value="1"/>
</dbReference>
<keyword evidence="9" id="KW-1185">Reference proteome</keyword>
<keyword evidence="5" id="KW-0811">Translocation</keyword>
<accession>A0A1Y1WC94</accession>
<keyword evidence="3" id="KW-0509">mRNA transport</keyword>
<dbReference type="Proteomes" id="UP000193922">
    <property type="component" value="Unassembled WGS sequence"/>
</dbReference>
<evidence type="ECO:0000256" key="1">
    <source>
        <dbReference type="ARBA" id="ARBA00004259"/>
    </source>
</evidence>